<organism evidence="3 4">
    <name type="scientific">Candidatus Edwardsbacteria bacterium GWF2_54_11</name>
    <dbReference type="NCBI Taxonomy" id="1817851"/>
    <lineage>
        <taxon>Bacteria</taxon>
        <taxon>Candidatus Edwardsiibacteriota</taxon>
    </lineage>
</organism>
<dbReference type="Pfam" id="PF18990">
    <property type="entry name" value="DUF5723"/>
    <property type="match status" value="1"/>
</dbReference>
<feature type="domain" description="DUF5723" evidence="2">
    <location>
        <begin position="58"/>
        <end position="340"/>
    </location>
</feature>
<gene>
    <name evidence="3" type="ORF">A2024_04525</name>
</gene>
<dbReference type="InterPro" id="IPR043781">
    <property type="entry name" value="DUF5723"/>
</dbReference>
<feature type="chain" id="PRO_5009520579" description="DUF5723 domain-containing protein" evidence="1">
    <location>
        <begin position="24"/>
        <end position="432"/>
    </location>
</feature>
<evidence type="ECO:0000313" key="4">
    <source>
        <dbReference type="Proteomes" id="UP000177230"/>
    </source>
</evidence>
<name>A0A1F5R4A4_9BACT</name>
<dbReference type="AlphaFoldDB" id="A0A1F5R4A4"/>
<reference evidence="3 4" key="1">
    <citation type="journal article" date="2016" name="Nat. Commun.">
        <title>Thousands of microbial genomes shed light on interconnected biogeochemical processes in an aquifer system.</title>
        <authorList>
            <person name="Anantharaman K."/>
            <person name="Brown C.T."/>
            <person name="Hug L.A."/>
            <person name="Sharon I."/>
            <person name="Castelle C.J."/>
            <person name="Probst A.J."/>
            <person name="Thomas B.C."/>
            <person name="Singh A."/>
            <person name="Wilkins M.J."/>
            <person name="Karaoz U."/>
            <person name="Brodie E.L."/>
            <person name="Williams K.H."/>
            <person name="Hubbard S.S."/>
            <person name="Banfield J.F."/>
        </authorList>
    </citation>
    <scope>NUCLEOTIDE SEQUENCE [LARGE SCALE GENOMIC DNA]</scope>
</reference>
<accession>A0A1F5R4A4</accession>
<evidence type="ECO:0000313" key="3">
    <source>
        <dbReference type="EMBL" id="OGF09219.1"/>
    </source>
</evidence>
<protein>
    <recommendedName>
        <fullName evidence="2">DUF5723 domain-containing protein</fullName>
    </recommendedName>
</protein>
<dbReference type="Proteomes" id="UP000177230">
    <property type="component" value="Unassembled WGS sequence"/>
</dbReference>
<evidence type="ECO:0000256" key="1">
    <source>
        <dbReference type="SAM" id="SignalP"/>
    </source>
</evidence>
<keyword evidence="1" id="KW-0732">Signal</keyword>
<dbReference type="Gene3D" id="2.40.160.60">
    <property type="entry name" value="Outer membrane protein transport protein (OMPP1/FadL/TodX)"/>
    <property type="match status" value="1"/>
</dbReference>
<feature type="signal peptide" evidence="1">
    <location>
        <begin position="1"/>
        <end position="23"/>
    </location>
</feature>
<dbReference type="EMBL" id="MFFM01000045">
    <property type="protein sequence ID" value="OGF09219.1"/>
    <property type="molecule type" value="Genomic_DNA"/>
</dbReference>
<sequence length="432" mass="45928">MKLSIKINLVFLTASMAALNAYAFDSFEPRTMAQAGATLVRSRGVEGSLANPANLGMENNGGLNIKLFHFGAMAGNNSFSLKDYNRASGDFLDEGEKEALLRAIPSSGFRASASVDAMLLGLAAGRMALTVNLRSAESVCIPRDLFDLALFGNQLDRTYSLAASDMGDAWTVAATTLSYGQPIKIGVFKGLALGIGIKHLMGINYGKMGGELSFTTSGSGFNNTGLIEILSAGENDFDTRRLNMNGSGFAADLGLACQLNHHWSLGASLMNLSNGITWKNDTRKRVLNMEVNELPLLGDSLTGMLSGNQIIDRTDTLGGIFRSRYPAAFNAGIAYDSKYFSAELDVRKGFYNGAGSAARWQLAQGFELRLISFLPLRAGLAVWDNRTIVYSAGSGLKLGFIRLDAAATSLGFPGYNSQGFGASVSAGLAFGR</sequence>
<proteinExistence type="predicted"/>
<comment type="caution">
    <text evidence="3">The sequence shown here is derived from an EMBL/GenBank/DDBJ whole genome shotgun (WGS) entry which is preliminary data.</text>
</comment>
<evidence type="ECO:0000259" key="2">
    <source>
        <dbReference type="Pfam" id="PF18990"/>
    </source>
</evidence>